<dbReference type="Proteomes" id="UP001381693">
    <property type="component" value="Unassembled WGS sequence"/>
</dbReference>
<dbReference type="EMBL" id="JAXCGZ010017351">
    <property type="protein sequence ID" value="KAK7068245.1"/>
    <property type="molecule type" value="Genomic_DNA"/>
</dbReference>
<dbReference type="AlphaFoldDB" id="A0AAN9A0X3"/>
<organism evidence="1 2">
    <name type="scientific">Halocaridina rubra</name>
    <name type="common">Hawaiian red shrimp</name>
    <dbReference type="NCBI Taxonomy" id="373956"/>
    <lineage>
        <taxon>Eukaryota</taxon>
        <taxon>Metazoa</taxon>
        <taxon>Ecdysozoa</taxon>
        <taxon>Arthropoda</taxon>
        <taxon>Crustacea</taxon>
        <taxon>Multicrustacea</taxon>
        <taxon>Malacostraca</taxon>
        <taxon>Eumalacostraca</taxon>
        <taxon>Eucarida</taxon>
        <taxon>Decapoda</taxon>
        <taxon>Pleocyemata</taxon>
        <taxon>Caridea</taxon>
        <taxon>Atyoidea</taxon>
        <taxon>Atyidae</taxon>
        <taxon>Halocaridina</taxon>
    </lineage>
</organism>
<evidence type="ECO:0000313" key="2">
    <source>
        <dbReference type="Proteomes" id="UP001381693"/>
    </source>
</evidence>
<reference evidence="1 2" key="1">
    <citation type="submission" date="2023-11" db="EMBL/GenBank/DDBJ databases">
        <title>Halocaridina rubra genome assembly.</title>
        <authorList>
            <person name="Smith C."/>
        </authorList>
    </citation>
    <scope>NUCLEOTIDE SEQUENCE [LARGE SCALE GENOMIC DNA]</scope>
    <source>
        <strain evidence="1">EP-1</strain>
        <tissue evidence="1">Whole</tissue>
    </source>
</reference>
<keyword evidence="2" id="KW-1185">Reference proteome</keyword>
<proteinExistence type="predicted"/>
<sequence length="89" mass="9894">MGFTQSNSYTCQHQSPSCGDIVPTLNRKGSCVPNIQVLKDLEHTKVERVRVCRTYHTTLQELSTSTASPSPEIDTPMIVLFIMAKSILI</sequence>
<gene>
    <name evidence="1" type="ORF">SK128_013167</name>
</gene>
<accession>A0AAN9A0X3</accession>
<protein>
    <submittedName>
        <fullName evidence="1">Uncharacterized protein</fullName>
    </submittedName>
</protein>
<name>A0AAN9A0X3_HALRR</name>
<evidence type="ECO:0000313" key="1">
    <source>
        <dbReference type="EMBL" id="KAK7068245.1"/>
    </source>
</evidence>
<comment type="caution">
    <text evidence="1">The sequence shown here is derived from an EMBL/GenBank/DDBJ whole genome shotgun (WGS) entry which is preliminary data.</text>
</comment>